<comment type="function">
    <text evidence="10">Catalyzes the condensation of 2 ATP molecules into cyclic di-AMP (c-di-AMP), a second messenger used to regulate differing processes in different bacteria.</text>
</comment>
<evidence type="ECO:0000259" key="11">
    <source>
        <dbReference type="PROSITE" id="PS51794"/>
    </source>
</evidence>
<keyword evidence="7 10" id="KW-0067">ATP-binding</keyword>
<dbReference type="InterPro" id="IPR036888">
    <property type="entry name" value="DNA_integrity_DisA_N_sf"/>
</dbReference>
<keyword evidence="5 10" id="KW-0548">Nucleotidyltransferase</keyword>
<keyword evidence="2 10" id="KW-1003">Cell membrane</keyword>
<dbReference type="HAMAP" id="MF_01499">
    <property type="entry name" value="DacA"/>
    <property type="match status" value="1"/>
</dbReference>
<sequence length="276" mass="30903">MQSLAEVKNYLSDVVDILIVSYVIYHLLKLMRGTRAVQLLKGITVLLVIWLISNEFELKTLEFFIENFFSVGLIAVIVIFQPELRRALEQLGRGYFLGRSSQVEDQIATKIVSEVTKAVVQLAKQKIGALIVIEKDTGLSDYIETGTVLEARLSAELLKNIFIPKAPLHDGAVIIRGESVMAAGCYLPLSENPYISKDLGTRHRAGIGLSEVTDAVVVIASEETGQISLAYQGELERNLSEDELVSRLYELLKPPEKFSTVFWMRKEKEEGKEKDE</sequence>
<evidence type="ECO:0000256" key="2">
    <source>
        <dbReference type="ARBA" id="ARBA00022475"/>
    </source>
</evidence>
<keyword evidence="4 10" id="KW-0812">Transmembrane</keyword>
<dbReference type="EMBL" id="JAECVU010000009">
    <property type="protein sequence ID" value="MBH8589566.1"/>
    <property type="molecule type" value="Genomic_DNA"/>
</dbReference>
<dbReference type="InterPro" id="IPR050338">
    <property type="entry name" value="DisA"/>
</dbReference>
<dbReference type="InterPro" id="IPR034701">
    <property type="entry name" value="CdaA"/>
</dbReference>
<dbReference type="InterPro" id="IPR014046">
    <property type="entry name" value="C-di-AMP_synthase"/>
</dbReference>
<dbReference type="PANTHER" id="PTHR34185">
    <property type="entry name" value="DIADENYLATE CYCLASE"/>
    <property type="match status" value="1"/>
</dbReference>
<dbReference type="RefSeq" id="WP_037997361.1">
    <property type="nucleotide sequence ID" value="NZ_CP036487.1"/>
</dbReference>
<dbReference type="InterPro" id="IPR045585">
    <property type="entry name" value="CdaA_N"/>
</dbReference>
<gene>
    <name evidence="10" type="primary">dacA</name>
    <name evidence="12" type="ORF">I8U22_12185</name>
</gene>
<accession>A0ABS0QJV8</accession>
<keyword evidence="13" id="KW-1185">Reference proteome</keyword>
<evidence type="ECO:0000256" key="4">
    <source>
        <dbReference type="ARBA" id="ARBA00022692"/>
    </source>
</evidence>
<comment type="similarity">
    <text evidence="10">Belongs to the adenylate cyclase family. DacA/CdaA subfamily.</text>
</comment>
<feature type="domain" description="DAC" evidence="11">
    <location>
        <begin position="81"/>
        <end position="241"/>
    </location>
</feature>
<feature type="transmembrane region" description="Helical" evidence="10">
    <location>
        <begin position="12"/>
        <end position="28"/>
    </location>
</feature>
<evidence type="ECO:0000313" key="12">
    <source>
        <dbReference type="EMBL" id="MBH8589566.1"/>
    </source>
</evidence>
<dbReference type="PROSITE" id="PS51794">
    <property type="entry name" value="DAC"/>
    <property type="match status" value="1"/>
</dbReference>
<name>A0ABS0QJV8_THEVU</name>
<comment type="caution">
    <text evidence="10">Lacks conserved residue(s) required for the propagation of feature annotation.</text>
</comment>
<comment type="catalytic activity">
    <reaction evidence="1 10">
        <text>2 ATP = 3',3'-c-di-AMP + 2 diphosphate</text>
        <dbReference type="Rhea" id="RHEA:35655"/>
        <dbReference type="ChEBI" id="CHEBI:30616"/>
        <dbReference type="ChEBI" id="CHEBI:33019"/>
        <dbReference type="ChEBI" id="CHEBI:71500"/>
        <dbReference type="EC" id="2.7.7.85"/>
    </reaction>
</comment>
<dbReference type="PANTHER" id="PTHR34185:SF1">
    <property type="entry name" value="DIADENYLATE CYCLASE"/>
    <property type="match status" value="1"/>
</dbReference>
<dbReference type="EC" id="2.7.7.85" evidence="10"/>
<evidence type="ECO:0000256" key="1">
    <source>
        <dbReference type="ARBA" id="ARBA00000877"/>
    </source>
</evidence>
<comment type="caution">
    <text evidence="12">The sequence shown here is derived from an EMBL/GenBank/DDBJ whole genome shotgun (WGS) entry which is preliminary data.</text>
</comment>
<keyword evidence="3 10" id="KW-0808">Transferase</keyword>
<evidence type="ECO:0000256" key="3">
    <source>
        <dbReference type="ARBA" id="ARBA00022679"/>
    </source>
</evidence>
<proteinExistence type="inferred from homology"/>
<evidence type="ECO:0000256" key="7">
    <source>
        <dbReference type="ARBA" id="ARBA00022840"/>
    </source>
</evidence>
<dbReference type="Proteomes" id="UP000641910">
    <property type="component" value="Unassembled WGS sequence"/>
</dbReference>
<dbReference type="Gene3D" id="3.40.1700.10">
    <property type="entry name" value="DNA integrity scanning protein, DisA, N-terminal domain"/>
    <property type="match status" value="1"/>
</dbReference>
<dbReference type="Pfam" id="PF19293">
    <property type="entry name" value="CdaA_N"/>
    <property type="match status" value="1"/>
</dbReference>
<organism evidence="12 13">
    <name type="scientific">Thermoactinomyces vulgaris</name>
    <dbReference type="NCBI Taxonomy" id="2026"/>
    <lineage>
        <taxon>Bacteria</taxon>
        <taxon>Bacillati</taxon>
        <taxon>Bacillota</taxon>
        <taxon>Bacilli</taxon>
        <taxon>Bacillales</taxon>
        <taxon>Thermoactinomycetaceae</taxon>
        <taxon>Thermoactinomyces</taxon>
    </lineage>
</organism>
<reference evidence="12 13" key="1">
    <citation type="submission" date="2020-12" db="EMBL/GenBank/DDBJ databases">
        <title>WGS of Thermoactinomyces spp.</title>
        <authorList>
            <person name="Cheng K."/>
        </authorList>
    </citation>
    <scope>NUCLEOTIDE SEQUENCE [LARGE SCALE GENOMIC DNA]</scope>
    <source>
        <strain evidence="13">CICC 10650\ACCC 41061</strain>
    </source>
</reference>
<keyword evidence="6 10" id="KW-0547">Nucleotide-binding</keyword>
<dbReference type="SUPFAM" id="SSF143597">
    <property type="entry name" value="YojJ-like"/>
    <property type="match status" value="1"/>
</dbReference>
<feature type="transmembrane region" description="Helical" evidence="10">
    <location>
        <begin position="64"/>
        <end position="80"/>
    </location>
</feature>
<keyword evidence="8 10" id="KW-1133">Transmembrane helix</keyword>
<evidence type="ECO:0000256" key="8">
    <source>
        <dbReference type="ARBA" id="ARBA00022989"/>
    </source>
</evidence>
<comment type="subunit">
    <text evidence="10">Probably a homodimer.</text>
</comment>
<evidence type="ECO:0000256" key="5">
    <source>
        <dbReference type="ARBA" id="ARBA00022695"/>
    </source>
</evidence>
<evidence type="ECO:0000256" key="6">
    <source>
        <dbReference type="ARBA" id="ARBA00022741"/>
    </source>
</evidence>
<dbReference type="NCBIfam" id="TIGR00159">
    <property type="entry name" value="diadenylate cyclase CdaA"/>
    <property type="match status" value="1"/>
</dbReference>
<feature type="transmembrane region" description="Helical" evidence="10">
    <location>
        <begin position="35"/>
        <end position="52"/>
    </location>
</feature>
<dbReference type="InterPro" id="IPR003390">
    <property type="entry name" value="DNA_integrity_scan_DisA_N"/>
</dbReference>
<evidence type="ECO:0000313" key="13">
    <source>
        <dbReference type="Proteomes" id="UP000641910"/>
    </source>
</evidence>
<dbReference type="Pfam" id="PF02457">
    <property type="entry name" value="DAC"/>
    <property type="match status" value="1"/>
</dbReference>
<evidence type="ECO:0000256" key="10">
    <source>
        <dbReference type="HAMAP-Rule" id="MF_01499"/>
    </source>
</evidence>
<dbReference type="PIRSF" id="PIRSF004793">
    <property type="entry name" value="UCP004793"/>
    <property type="match status" value="1"/>
</dbReference>
<keyword evidence="9 10" id="KW-0472">Membrane</keyword>
<protein>
    <recommendedName>
        <fullName evidence="10">Diadenylate cyclase</fullName>
        <shortName evidence="10">DAC</shortName>
        <ecNumber evidence="10">2.7.7.85</ecNumber>
    </recommendedName>
    <alternativeName>
        <fullName evidence="10">Cyclic-di-AMP synthase</fullName>
        <shortName evidence="10">c-di-AMP synthase</shortName>
    </alternativeName>
</protein>
<evidence type="ECO:0000256" key="9">
    <source>
        <dbReference type="ARBA" id="ARBA00023136"/>
    </source>
</evidence>